<dbReference type="PANTHER" id="PTHR35374">
    <property type="entry name" value="CYCLIN-DEPENDENT KINASE 11A-LIKE"/>
    <property type="match status" value="1"/>
</dbReference>
<dbReference type="EMBL" id="CAACVG010009292">
    <property type="protein sequence ID" value="VEN52783.1"/>
    <property type="molecule type" value="Genomic_DNA"/>
</dbReference>
<protein>
    <recommendedName>
        <fullName evidence="2">DUF8207 domain-containing protein</fullName>
    </recommendedName>
</protein>
<dbReference type="Pfam" id="PF26634">
    <property type="entry name" value="DUF8207"/>
    <property type="match status" value="1"/>
</dbReference>
<reference evidence="3 4" key="1">
    <citation type="submission" date="2019-01" db="EMBL/GenBank/DDBJ databases">
        <authorList>
            <person name="Sayadi A."/>
        </authorList>
    </citation>
    <scope>NUCLEOTIDE SEQUENCE [LARGE SCALE GENOMIC DNA]</scope>
</reference>
<organism evidence="3 4">
    <name type="scientific">Callosobruchus maculatus</name>
    <name type="common">Southern cowpea weevil</name>
    <name type="synonym">Pulse bruchid</name>
    <dbReference type="NCBI Taxonomy" id="64391"/>
    <lineage>
        <taxon>Eukaryota</taxon>
        <taxon>Metazoa</taxon>
        <taxon>Ecdysozoa</taxon>
        <taxon>Arthropoda</taxon>
        <taxon>Hexapoda</taxon>
        <taxon>Insecta</taxon>
        <taxon>Pterygota</taxon>
        <taxon>Neoptera</taxon>
        <taxon>Endopterygota</taxon>
        <taxon>Coleoptera</taxon>
        <taxon>Polyphaga</taxon>
        <taxon>Cucujiformia</taxon>
        <taxon>Chrysomeloidea</taxon>
        <taxon>Chrysomelidae</taxon>
        <taxon>Bruchinae</taxon>
        <taxon>Bruchini</taxon>
        <taxon>Callosobruchus</taxon>
    </lineage>
</organism>
<evidence type="ECO:0000256" key="1">
    <source>
        <dbReference type="SAM" id="MobiDB-lite"/>
    </source>
</evidence>
<feature type="compositionally biased region" description="Basic and acidic residues" evidence="1">
    <location>
        <begin position="42"/>
        <end position="58"/>
    </location>
</feature>
<feature type="compositionally biased region" description="Polar residues" evidence="1">
    <location>
        <begin position="61"/>
        <end position="70"/>
    </location>
</feature>
<feature type="compositionally biased region" description="Basic residues" evidence="1">
    <location>
        <begin position="72"/>
        <end position="88"/>
    </location>
</feature>
<feature type="region of interest" description="Disordered" evidence="1">
    <location>
        <begin position="21"/>
        <end position="106"/>
    </location>
</feature>
<gene>
    <name evidence="3" type="ORF">CALMAC_LOCUS12795</name>
</gene>
<dbReference type="AlphaFoldDB" id="A0A653CYH5"/>
<name>A0A653CYH5_CALMS</name>
<dbReference type="InterPro" id="IPR058520">
    <property type="entry name" value="DUF8207"/>
</dbReference>
<evidence type="ECO:0000259" key="2">
    <source>
        <dbReference type="Pfam" id="PF26634"/>
    </source>
</evidence>
<dbReference type="Proteomes" id="UP000410492">
    <property type="component" value="Unassembled WGS sequence"/>
</dbReference>
<proteinExistence type="predicted"/>
<evidence type="ECO:0000313" key="3">
    <source>
        <dbReference type="EMBL" id="VEN52783.1"/>
    </source>
</evidence>
<keyword evidence="4" id="KW-1185">Reference proteome</keyword>
<sequence length="385" mass="44745">MLQETLYNPITKHLKNIETKLQNPNSSAGMTTSTTTASTRTVPEDLKSQQHETKREDGSADSDTVWSTPNFPHKRRLSFKSTTKRKLSTRNNYEDDDNNDEPSSLKRSIIADINSDYEDNESEYNYNIATSSSEKNRFDDIAEKSFTEYLEQYDVLPRKYISDMYNDTTNKEFDHKYGIRLDKDIEKFMIGDSQLQFVDADVYVKGKRYKGTHGLYELLFKKRPNGNIFNAEDLKNYRQIVTRTHAYKRYYRSNTQVDGSKLKKPNGNIFNAEDLKNYRQIVTRTHAHKRYYRSNTQVDGSKLKKYKELIAPSTSKGYGLLSSDNSNLISMEFTGNKKDYIYFDDINEIVNRLRLLVASRAAGHTSHINEINSIIEELKEGNYIE</sequence>
<feature type="compositionally biased region" description="Low complexity" evidence="1">
    <location>
        <begin position="26"/>
        <end position="41"/>
    </location>
</feature>
<accession>A0A653CYH5</accession>
<dbReference type="OrthoDB" id="6775587at2759"/>
<dbReference type="PANTHER" id="PTHR35374:SF1">
    <property type="entry name" value="PROTEIN KINASE DOMAIN-CONTAINING PROTEIN"/>
    <property type="match status" value="1"/>
</dbReference>
<evidence type="ECO:0000313" key="4">
    <source>
        <dbReference type="Proteomes" id="UP000410492"/>
    </source>
</evidence>
<feature type="domain" description="DUF8207" evidence="2">
    <location>
        <begin position="172"/>
        <end position="264"/>
    </location>
</feature>